<dbReference type="EMBL" id="BQNB010012621">
    <property type="protein sequence ID" value="GJT05870.1"/>
    <property type="molecule type" value="Genomic_DNA"/>
</dbReference>
<gene>
    <name evidence="1" type="ORF">Tco_0840332</name>
</gene>
<reference evidence="1" key="2">
    <citation type="submission" date="2022-01" db="EMBL/GenBank/DDBJ databases">
        <authorList>
            <person name="Yamashiro T."/>
            <person name="Shiraishi A."/>
            <person name="Satake H."/>
            <person name="Nakayama K."/>
        </authorList>
    </citation>
    <scope>NUCLEOTIDE SEQUENCE</scope>
</reference>
<accession>A0ABQ5AT86</accession>
<organism evidence="1 2">
    <name type="scientific">Tanacetum coccineum</name>
    <dbReference type="NCBI Taxonomy" id="301880"/>
    <lineage>
        <taxon>Eukaryota</taxon>
        <taxon>Viridiplantae</taxon>
        <taxon>Streptophyta</taxon>
        <taxon>Embryophyta</taxon>
        <taxon>Tracheophyta</taxon>
        <taxon>Spermatophyta</taxon>
        <taxon>Magnoliopsida</taxon>
        <taxon>eudicotyledons</taxon>
        <taxon>Gunneridae</taxon>
        <taxon>Pentapetalae</taxon>
        <taxon>asterids</taxon>
        <taxon>campanulids</taxon>
        <taxon>Asterales</taxon>
        <taxon>Asteraceae</taxon>
        <taxon>Asteroideae</taxon>
        <taxon>Anthemideae</taxon>
        <taxon>Anthemidinae</taxon>
        <taxon>Tanacetum</taxon>
    </lineage>
</organism>
<dbReference type="Proteomes" id="UP001151760">
    <property type="component" value="Unassembled WGS sequence"/>
</dbReference>
<keyword evidence="2" id="KW-1185">Reference proteome</keyword>
<comment type="caution">
    <text evidence="1">The sequence shown here is derived from an EMBL/GenBank/DDBJ whole genome shotgun (WGS) entry which is preliminary data.</text>
</comment>
<evidence type="ECO:0000313" key="1">
    <source>
        <dbReference type="EMBL" id="GJT05870.1"/>
    </source>
</evidence>
<evidence type="ECO:0000313" key="2">
    <source>
        <dbReference type="Proteomes" id="UP001151760"/>
    </source>
</evidence>
<name>A0ABQ5AT86_9ASTR</name>
<sequence>MGTTMSFRLRNSHYHLLTHPAELPGYITEFGSERIHKGEPPWKWDEDRMIRRTRRREEKEKHIARAELYQHHDTCGERLARCMAPPAHSPPLPPSSGCLTQIQTLRIASTQALIDAVTAALPPLPPSLPIPSPVDPQLEAEERRQGIRDVGYGIRDTWVDPAEVVPEIAPMTVGEVNTRVVELAELHERDTQDLYALLEDAQDGDSPGASDPSDLCMHMRPIYSTPTQLPLIVPIQNTAPVVRTDGRDSSPSHQRYEAKRLATSGLVVTLREQRRQLDSQDAEA</sequence>
<protein>
    <submittedName>
        <fullName evidence="1">Uncharacterized protein</fullName>
    </submittedName>
</protein>
<reference evidence="1" key="1">
    <citation type="journal article" date="2022" name="Int. J. Mol. Sci.">
        <title>Draft Genome of Tanacetum Coccineum: Genomic Comparison of Closely Related Tanacetum-Family Plants.</title>
        <authorList>
            <person name="Yamashiro T."/>
            <person name="Shiraishi A."/>
            <person name="Nakayama K."/>
            <person name="Satake H."/>
        </authorList>
    </citation>
    <scope>NUCLEOTIDE SEQUENCE</scope>
</reference>
<proteinExistence type="predicted"/>